<organism evidence="1">
    <name type="scientific">Rhizophagus irregularis (strain DAOM 181602 / DAOM 197198 / MUCL 43194)</name>
    <name type="common">Arbuscular mycorrhizal fungus</name>
    <name type="synonym">Glomus intraradices</name>
    <dbReference type="NCBI Taxonomy" id="747089"/>
    <lineage>
        <taxon>Eukaryota</taxon>
        <taxon>Fungi</taxon>
        <taxon>Fungi incertae sedis</taxon>
        <taxon>Mucoromycota</taxon>
        <taxon>Glomeromycotina</taxon>
        <taxon>Glomeromycetes</taxon>
        <taxon>Glomerales</taxon>
        <taxon>Glomeraceae</taxon>
        <taxon>Rhizophagus</taxon>
    </lineage>
</organism>
<name>U9V5D8_RHIID</name>
<proteinExistence type="predicted"/>
<gene>
    <name evidence="1" type="ORF">GLOINDRAFT_15757</name>
</gene>
<dbReference type="HOGENOM" id="CLU_2623205_0_0_1"/>
<dbReference type="EMBL" id="KI275018">
    <property type="protein sequence ID" value="ESA23111.1"/>
    <property type="molecule type" value="Genomic_DNA"/>
</dbReference>
<evidence type="ECO:0000313" key="1">
    <source>
        <dbReference type="EMBL" id="ESA23111.1"/>
    </source>
</evidence>
<dbReference type="AlphaFoldDB" id="U9V5D8"/>
<accession>U9V5D8</accession>
<protein>
    <submittedName>
        <fullName evidence="1">Uncharacterized protein</fullName>
    </submittedName>
</protein>
<sequence length="78" mass="8832">MLARIKNLMTKLQVISHMTNNLYKLSTPSKLVLVCLRTSAKKTKNAKIMPSPTISADRFYIYTSEEACQNIVNQLLSD</sequence>
<reference evidence="1" key="1">
    <citation type="submission" date="2013-07" db="EMBL/GenBank/DDBJ databases">
        <title>The genome of an arbuscular mycorrhizal fungus provides insights into the evolution of the oldest plant symbiosis.</title>
        <authorList>
            <consortium name="DOE Joint Genome Institute"/>
            <person name="Tisserant E."/>
            <person name="Malbreil M."/>
            <person name="Kuo A."/>
            <person name="Kohler A."/>
            <person name="Symeonidi A."/>
            <person name="Balestrini R."/>
            <person name="Charron P."/>
            <person name="Duensing N."/>
            <person name="Frei-dit-Frey N."/>
            <person name="Gianinazzi-Pearson V."/>
            <person name="Gilbert B."/>
            <person name="Handa Y."/>
            <person name="Hijri M."/>
            <person name="Kaul R."/>
            <person name="Kawaguchi M."/>
            <person name="Krajinski F."/>
            <person name="Lammers P."/>
            <person name="Lapierre D."/>
            <person name="Masclaux F.G."/>
            <person name="Murat C."/>
            <person name="Morin E."/>
            <person name="Ndikumana S."/>
            <person name="Pagni M."/>
            <person name="Petitpierre D."/>
            <person name="Requena N."/>
            <person name="Rosikiewicz P."/>
            <person name="Riley R."/>
            <person name="Saito K."/>
            <person name="San Clemente H."/>
            <person name="Shapiro H."/>
            <person name="van Tuinen D."/>
            <person name="Becard G."/>
            <person name="Bonfante P."/>
            <person name="Paszkowski U."/>
            <person name="Shachar-Hill Y."/>
            <person name="Young J.P."/>
            <person name="Sanders I.R."/>
            <person name="Henrissat B."/>
            <person name="Rensing S.A."/>
            <person name="Grigoriev I.V."/>
            <person name="Corradi N."/>
            <person name="Roux C."/>
            <person name="Martin F."/>
        </authorList>
    </citation>
    <scope>NUCLEOTIDE SEQUENCE</scope>
    <source>
        <strain evidence="1">DAOM 197198</strain>
    </source>
</reference>